<dbReference type="InterPro" id="IPR029058">
    <property type="entry name" value="AB_hydrolase_fold"/>
</dbReference>
<dbReference type="PANTHER" id="PTHR46438:SF2">
    <property type="entry name" value="ALPHA_BETA-HYDROLASES SUPERFAMILY PROTEIN"/>
    <property type="match status" value="1"/>
</dbReference>
<accession>A0ABQ2MWR6</accession>
<gene>
    <name evidence="2" type="ORF">GCM10012286_80650</name>
</gene>
<evidence type="ECO:0000259" key="1">
    <source>
        <dbReference type="Pfam" id="PF12697"/>
    </source>
</evidence>
<keyword evidence="2" id="KW-0378">Hydrolase</keyword>
<proteinExistence type="predicted"/>
<keyword evidence="3" id="KW-1185">Reference proteome</keyword>
<comment type="caution">
    <text evidence="2">The sequence shown here is derived from an EMBL/GenBank/DDBJ whole genome shotgun (WGS) entry which is preliminary data.</text>
</comment>
<dbReference type="InterPro" id="IPR000073">
    <property type="entry name" value="AB_hydrolase_1"/>
</dbReference>
<reference evidence="3" key="1">
    <citation type="journal article" date="2019" name="Int. J. Syst. Evol. Microbiol.">
        <title>The Global Catalogue of Microorganisms (GCM) 10K type strain sequencing project: providing services to taxonomists for standard genome sequencing and annotation.</title>
        <authorList>
            <consortium name="The Broad Institute Genomics Platform"/>
            <consortium name="The Broad Institute Genome Sequencing Center for Infectious Disease"/>
            <person name="Wu L."/>
            <person name="Ma J."/>
        </authorList>
    </citation>
    <scope>NUCLEOTIDE SEQUENCE [LARGE SCALE GENOMIC DNA]</scope>
    <source>
        <strain evidence="3">CGMCC 4.7349</strain>
    </source>
</reference>
<dbReference type="Proteomes" id="UP000656881">
    <property type="component" value="Unassembled WGS sequence"/>
</dbReference>
<sequence length="322" mass="34966">MGMSEAADRADSFVPHRFTEQLVDLGEIRMNYIAEGDPSAPALLLIPAQGESWWGYEEAIGLLCSEFQVFAVDLRGQGRSTWTPGRYNLNIWGADVERFIDLVIQRPTIVAGNSSGGVITAWVAAYGKPGLVRGVILEDPPLLSSQAAPPYGPGMMQTLGPIFALWAKWLGPQWSIGDWAGMVKAAPHELPAFLHPGIGFMMGEGNPEAGASPTPVQHLKEYDPEWAQSWADDTANAGCDHATMLAQVKAPVLLTHHFHMTDPDTGQLMGAMTDIQAAQARRLLESTGQPVTFTPLDAPHTMHEPMAQQYADTITEWIKALA</sequence>
<evidence type="ECO:0000313" key="3">
    <source>
        <dbReference type="Proteomes" id="UP000656881"/>
    </source>
</evidence>
<dbReference type="GO" id="GO:0016787">
    <property type="term" value="F:hydrolase activity"/>
    <property type="evidence" value="ECO:0007669"/>
    <property type="project" value="UniProtKB-KW"/>
</dbReference>
<dbReference type="EMBL" id="BMNG01000027">
    <property type="protein sequence ID" value="GGO59318.1"/>
    <property type="molecule type" value="Genomic_DNA"/>
</dbReference>
<name>A0ABQ2MWR6_9ACTN</name>
<protein>
    <submittedName>
        <fullName evidence="2">Alpha/beta hydrolase</fullName>
    </submittedName>
</protein>
<feature type="domain" description="AB hydrolase-1" evidence="1">
    <location>
        <begin position="44"/>
        <end position="312"/>
    </location>
</feature>
<dbReference type="Gene3D" id="3.40.50.1820">
    <property type="entry name" value="alpha/beta hydrolase"/>
    <property type="match status" value="1"/>
</dbReference>
<evidence type="ECO:0000313" key="2">
    <source>
        <dbReference type="EMBL" id="GGO59318.1"/>
    </source>
</evidence>
<dbReference type="SUPFAM" id="SSF53474">
    <property type="entry name" value="alpha/beta-Hydrolases"/>
    <property type="match status" value="1"/>
</dbReference>
<dbReference type="RefSeq" id="WP_189177664.1">
    <property type="nucleotide sequence ID" value="NZ_BMNG01000027.1"/>
</dbReference>
<organism evidence="2 3">
    <name type="scientific">Streptomyces lasiicapitis</name>
    <dbReference type="NCBI Taxonomy" id="1923961"/>
    <lineage>
        <taxon>Bacteria</taxon>
        <taxon>Bacillati</taxon>
        <taxon>Actinomycetota</taxon>
        <taxon>Actinomycetes</taxon>
        <taxon>Kitasatosporales</taxon>
        <taxon>Streptomycetaceae</taxon>
        <taxon>Streptomyces</taxon>
    </lineage>
</organism>
<dbReference type="PANTHER" id="PTHR46438">
    <property type="entry name" value="ALPHA/BETA-HYDROLASES SUPERFAMILY PROTEIN"/>
    <property type="match status" value="1"/>
</dbReference>
<dbReference type="Pfam" id="PF12697">
    <property type="entry name" value="Abhydrolase_6"/>
    <property type="match status" value="1"/>
</dbReference>